<keyword evidence="2" id="KW-0812">Transmembrane</keyword>
<keyword evidence="4" id="KW-1185">Reference proteome</keyword>
<keyword evidence="2" id="KW-1133">Transmembrane helix</keyword>
<evidence type="ECO:0000256" key="2">
    <source>
        <dbReference type="SAM" id="Phobius"/>
    </source>
</evidence>
<evidence type="ECO:0000313" key="4">
    <source>
        <dbReference type="Proteomes" id="UP000799118"/>
    </source>
</evidence>
<dbReference type="AlphaFoldDB" id="A0A6A4HQE6"/>
<feature type="transmembrane region" description="Helical" evidence="2">
    <location>
        <begin position="339"/>
        <end position="362"/>
    </location>
</feature>
<gene>
    <name evidence="3" type="ORF">BT96DRAFT_1103955</name>
</gene>
<dbReference type="Proteomes" id="UP000799118">
    <property type="component" value="Unassembled WGS sequence"/>
</dbReference>
<protein>
    <submittedName>
        <fullName evidence="3">Uncharacterized protein</fullName>
    </submittedName>
</protein>
<feature type="region of interest" description="Disordered" evidence="1">
    <location>
        <begin position="411"/>
        <end position="482"/>
    </location>
</feature>
<sequence length="864" mass="96272">MDTKRLHPPKIEQLLMDAVASFKHQKMCFEGSGMAIRTYLARESSGEIIHTVPFKPGHGFAEESNLVSSEMHWSLTAPNSANRDWASNTCLGVSVSHSSIQNTGGRIDIDIIGDPSGDFAFWYSTLKSRVRNNNADCIDYFNLNLVPNIYLEGDRGGHNASIELISDENTDRHISHLPLILNFVLEGRGDEFNLVYPHPTTSTPLFNIYLTQPLDNCFTIHFFSGAHQNNAPNIAGDLQEYRRNCSLHCCTRVHSGSFHGREAAPHSTHLGFYTDKPFYTIGQSYKLPGLKLVIIHSLLPTILLCRAHPHPHYNHAKSTDKSACICIAIQHKLDVPYTLGLGALLLSIISLMLGFIAVGLFMRDSFAISGGSYPLVESSPFPLAHTLFVTPSLKRGKGAASSQTSTLNFGRVKISRKRDKKTDEQRRDKSYPASFKVPDLPNKPLFRQLSPLPDLPSSESSAPKEIPLPSLSENFSTSPPSTPVHPRFLPAIDLHLDEPFAIADSRYNHPILFQNTSSRINTPVHLCDDLSISPVTPGLISTLDCDPLSSPETVLSTPQSTTFDWQPVSGPDLFESDIPTFPNAARTQAAPKELNRAREALKALDALGISPFQLIDTLLNPEYSTSFHHQRTAFFRRDSTLIPRLLSRIYNDSTGNRLFLEWLPTNFISEQMEAAKPFFWMNAAKFSVDFLQNFDLRRDVSAYAQEHLSEWMYALKAATGCLGSEKKEVDTEIGRLIMTCQAMNFRSLQSSKLQFMLGIYAWATGTSKQTVEVLGAAGLSVSHPTIMKTVDIVAEQSVTEARSLSFEPHVATSIEGKETERMNNLRVRRGEHGNDTEQDQVVDEQRKAAPSFFETHMKPILFRS</sequence>
<feature type="compositionally biased region" description="Low complexity" evidence="1">
    <location>
        <begin position="449"/>
        <end position="461"/>
    </location>
</feature>
<evidence type="ECO:0000313" key="3">
    <source>
        <dbReference type="EMBL" id="KAE9399244.1"/>
    </source>
</evidence>
<accession>A0A6A4HQE6</accession>
<organism evidence="3 4">
    <name type="scientific">Gymnopus androsaceus JB14</name>
    <dbReference type="NCBI Taxonomy" id="1447944"/>
    <lineage>
        <taxon>Eukaryota</taxon>
        <taxon>Fungi</taxon>
        <taxon>Dikarya</taxon>
        <taxon>Basidiomycota</taxon>
        <taxon>Agaricomycotina</taxon>
        <taxon>Agaricomycetes</taxon>
        <taxon>Agaricomycetidae</taxon>
        <taxon>Agaricales</taxon>
        <taxon>Marasmiineae</taxon>
        <taxon>Omphalotaceae</taxon>
        <taxon>Gymnopus</taxon>
    </lineage>
</organism>
<name>A0A6A4HQE6_9AGAR</name>
<evidence type="ECO:0000256" key="1">
    <source>
        <dbReference type="SAM" id="MobiDB-lite"/>
    </source>
</evidence>
<reference evidence="3" key="1">
    <citation type="journal article" date="2019" name="Environ. Microbiol.">
        <title>Fungal ecological strategies reflected in gene transcription - a case study of two litter decomposers.</title>
        <authorList>
            <person name="Barbi F."/>
            <person name="Kohler A."/>
            <person name="Barry K."/>
            <person name="Baskaran P."/>
            <person name="Daum C."/>
            <person name="Fauchery L."/>
            <person name="Ihrmark K."/>
            <person name="Kuo A."/>
            <person name="LaButti K."/>
            <person name="Lipzen A."/>
            <person name="Morin E."/>
            <person name="Grigoriev I.V."/>
            <person name="Henrissat B."/>
            <person name="Lindahl B."/>
            <person name="Martin F."/>
        </authorList>
    </citation>
    <scope>NUCLEOTIDE SEQUENCE</scope>
    <source>
        <strain evidence="3">JB14</strain>
    </source>
</reference>
<feature type="compositionally biased region" description="Basic and acidic residues" evidence="1">
    <location>
        <begin position="420"/>
        <end position="430"/>
    </location>
</feature>
<keyword evidence="2" id="KW-0472">Membrane</keyword>
<proteinExistence type="predicted"/>
<dbReference type="EMBL" id="ML769472">
    <property type="protein sequence ID" value="KAE9399244.1"/>
    <property type="molecule type" value="Genomic_DNA"/>
</dbReference>
<dbReference type="OrthoDB" id="3040861at2759"/>